<proteinExistence type="predicted"/>
<name>A0ABQ0WJ35_9GAMM</name>
<reference evidence="1 2" key="1">
    <citation type="submission" date="2019-07" db="EMBL/GenBank/DDBJ databases">
        <title>Whole genome shotgun sequence of Halomonas cupida NBRC 102219.</title>
        <authorList>
            <person name="Hosoyama A."/>
            <person name="Uohara A."/>
            <person name="Ohji S."/>
            <person name="Ichikawa N."/>
        </authorList>
    </citation>
    <scope>NUCLEOTIDE SEQUENCE [LARGE SCALE GENOMIC DNA]</scope>
    <source>
        <strain evidence="1 2">NBRC 102219</strain>
    </source>
</reference>
<dbReference type="Proteomes" id="UP000321726">
    <property type="component" value="Unassembled WGS sequence"/>
</dbReference>
<comment type="caution">
    <text evidence="1">The sequence shown here is derived from an EMBL/GenBank/DDBJ whole genome shotgun (WGS) entry which is preliminary data.</text>
</comment>
<gene>
    <name evidence="1" type="ORF">HCU01_25870</name>
</gene>
<accession>A0ABQ0WJ35</accession>
<organism evidence="1 2">
    <name type="scientific">Halomonas cupida</name>
    <dbReference type="NCBI Taxonomy" id="44933"/>
    <lineage>
        <taxon>Bacteria</taxon>
        <taxon>Pseudomonadati</taxon>
        <taxon>Pseudomonadota</taxon>
        <taxon>Gammaproteobacteria</taxon>
        <taxon>Oceanospirillales</taxon>
        <taxon>Halomonadaceae</taxon>
        <taxon>Halomonas</taxon>
    </lineage>
</organism>
<keyword evidence="2" id="KW-1185">Reference proteome</keyword>
<sequence length="63" mass="7159">MTSDMLGAPLFEQQLTDAPSAIRPPIIARLLQREYRLAVTGRELSKLLDLRRLSLELPDEPSR</sequence>
<evidence type="ECO:0000313" key="1">
    <source>
        <dbReference type="EMBL" id="GEN24638.1"/>
    </source>
</evidence>
<dbReference type="EMBL" id="BJXU01000099">
    <property type="protein sequence ID" value="GEN24638.1"/>
    <property type="molecule type" value="Genomic_DNA"/>
</dbReference>
<protein>
    <submittedName>
        <fullName evidence="1">Uncharacterized protein</fullName>
    </submittedName>
</protein>
<evidence type="ECO:0000313" key="2">
    <source>
        <dbReference type="Proteomes" id="UP000321726"/>
    </source>
</evidence>